<dbReference type="InterPro" id="IPR020476">
    <property type="entry name" value="Nudix_hydrolase"/>
</dbReference>
<evidence type="ECO:0000256" key="8">
    <source>
        <dbReference type="ARBA" id="ARBA00022842"/>
    </source>
</evidence>
<dbReference type="InterPro" id="IPR015797">
    <property type="entry name" value="NUDIX_hydrolase-like_dom_sf"/>
</dbReference>
<dbReference type="Proteomes" id="UP000050836">
    <property type="component" value="Unassembled WGS sequence"/>
</dbReference>
<comment type="catalytic activity">
    <reaction evidence="10">
        <text>8-oxo-dGTP + H2O = 8-oxo-dGMP + diphosphate + H(+)</text>
        <dbReference type="Rhea" id="RHEA:31575"/>
        <dbReference type="ChEBI" id="CHEBI:15377"/>
        <dbReference type="ChEBI" id="CHEBI:15378"/>
        <dbReference type="ChEBI" id="CHEBI:33019"/>
        <dbReference type="ChEBI" id="CHEBI:63224"/>
        <dbReference type="ChEBI" id="CHEBI:77896"/>
        <dbReference type="EC" id="3.6.1.55"/>
    </reaction>
</comment>
<dbReference type="PANTHER" id="PTHR47707">
    <property type="entry name" value="8-OXO-DGTP DIPHOSPHATASE"/>
    <property type="match status" value="1"/>
</dbReference>
<evidence type="ECO:0000259" key="19">
    <source>
        <dbReference type="PROSITE" id="PS51462"/>
    </source>
</evidence>
<dbReference type="PANTHER" id="PTHR47707:SF1">
    <property type="entry name" value="NUDIX HYDROLASE FAMILY PROTEIN"/>
    <property type="match status" value="1"/>
</dbReference>
<dbReference type="GO" id="GO:0035539">
    <property type="term" value="F:8-oxo-7,8-dihydrodeoxyguanosine triphosphate pyrophosphatase activity"/>
    <property type="evidence" value="ECO:0007669"/>
    <property type="project" value="UniProtKB-EC"/>
</dbReference>
<evidence type="ECO:0000256" key="13">
    <source>
        <dbReference type="ARBA" id="ARBA00040794"/>
    </source>
</evidence>
<dbReference type="InterPro" id="IPR003561">
    <property type="entry name" value="Mutator_MutT"/>
</dbReference>
<dbReference type="InterPro" id="IPR036206">
    <property type="entry name" value="ThiamineP_synth_sf"/>
</dbReference>
<dbReference type="GO" id="GO:0044715">
    <property type="term" value="F:8-oxo-dGDP phosphatase activity"/>
    <property type="evidence" value="ECO:0007669"/>
    <property type="project" value="TreeGrafter"/>
</dbReference>
<evidence type="ECO:0000256" key="15">
    <source>
        <dbReference type="ARBA" id="ARBA00041979"/>
    </source>
</evidence>
<evidence type="ECO:0000256" key="18">
    <source>
        <dbReference type="PIRSR" id="PIRSR603561-2"/>
    </source>
</evidence>
<accession>A0A0R0AAV9</accession>
<dbReference type="PROSITE" id="PS51462">
    <property type="entry name" value="NUDIX"/>
    <property type="match status" value="1"/>
</dbReference>
<evidence type="ECO:0000256" key="11">
    <source>
        <dbReference type="ARBA" id="ARBA00036904"/>
    </source>
</evidence>
<dbReference type="GO" id="GO:0006281">
    <property type="term" value="P:DNA repair"/>
    <property type="evidence" value="ECO:0007669"/>
    <property type="project" value="UniProtKB-KW"/>
</dbReference>
<dbReference type="CDD" id="cd00564">
    <property type="entry name" value="TMP_TenI"/>
    <property type="match status" value="1"/>
</dbReference>
<dbReference type="FunFam" id="3.90.79.10:FF:000014">
    <property type="entry name" value="8-oxo-dGTP diphosphatase MutT"/>
    <property type="match status" value="1"/>
</dbReference>
<evidence type="ECO:0000256" key="1">
    <source>
        <dbReference type="ARBA" id="ARBA00001946"/>
    </source>
</evidence>
<evidence type="ECO:0000256" key="3">
    <source>
        <dbReference type="ARBA" id="ARBA00022457"/>
    </source>
</evidence>
<keyword evidence="6" id="KW-0227">DNA damage</keyword>
<dbReference type="InterPro" id="IPR013785">
    <property type="entry name" value="Aldolase_TIM"/>
</dbReference>
<dbReference type="CDD" id="cd03425">
    <property type="entry name" value="NUDIX_MutT_NudA_like"/>
    <property type="match status" value="1"/>
</dbReference>
<dbReference type="AlphaFoldDB" id="A0A0R0AAV9"/>
<evidence type="ECO:0000256" key="10">
    <source>
        <dbReference type="ARBA" id="ARBA00035861"/>
    </source>
</evidence>
<dbReference type="RefSeq" id="WP_054657653.1">
    <property type="nucleotide sequence ID" value="NZ_BAZI01000031.1"/>
</dbReference>
<dbReference type="EC" id="3.6.1.55" evidence="12"/>
<evidence type="ECO:0000256" key="7">
    <source>
        <dbReference type="ARBA" id="ARBA00022801"/>
    </source>
</evidence>
<dbReference type="GO" id="GO:0006260">
    <property type="term" value="P:DNA replication"/>
    <property type="evidence" value="ECO:0007669"/>
    <property type="project" value="UniProtKB-KW"/>
</dbReference>
<evidence type="ECO:0000256" key="14">
    <source>
        <dbReference type="ARBA" id="ARBA00041592"/>
    </source>
</evidence>
<keyword evidence="3" id="KW-0515">Mutator protein</keyword>
<name>A0A0R0AAV9_9GAMM</name>
<dbReference type="NCBIfam" id="NF006530">
    <property type="entry name" value="PRK08999.1"/>
    <property type="match status" value="1"/>
</dbReference>
<keyword evidence="4" id="KW-0235">DNA replication</keyword>
<dbReference type="Gene3D" id="3.20.20.70">
    <property type="entry name" value="Aldolase class I"/>
    <property type="match status" value="1"/>
</dbReference>
<evidence type="ECO:0000256" key="17">
    <source>
        <dbReference type="PIRSR" id="PIRSR603561-1"/>
    </source>
</evidence>
<evidence type="ECO:0000256" key="5">
    <source>
        <dbReference type="ARBA" id="ARBA00022723"/>
    </source>
</evidence>
<dbReference type="Gene3D" id="3.90.79.10">
    <property type="entry name" value="Nucleoside Triphosphate Pyrophosphohydrolase"/>
    <property type="match status" value="1"/>
</dbReference>
<dbReference type="Pfam" id="PF02581">
    <property type="entry name" value="TMP-TENI"/>
    <property type="match status" value="1"/>
</dbReference>
<evidence type="ECO:0000256" key="2">
    <source>
        <dbReference type="ARBA" id="ARBA00005582"/>
    </source>
</evidence>
<dbReference type="PRINTS" id="PR00502">
    <property type="entry name" value="NUDIXFAMILY"/>
</dbReference>
<keyword evidence="21" id="KW-1185">Reference proteome</keyword>
<comment type="cofactor">
    <cofactor evidence="1 18">
        <name>Mg(2+)</name>
        <dbReference type="ChEBI" id="CHEBI:18420"/>
    </cofactor>
</comment>
<dbReference type="Pfam" id="PF14815">
    <property type="entry name" value="NUDIX_4"/>
    <property type="match status" value="1"/>
</dbReference>
<protein>
    <recommendedName>
        <fullName evidence="13">8-oxo-dGTP diphosphatase</fullName>
        <ecNumber evidence="12">3.6.1.55</ecNumber>
    </recommendedName>
    <alternativeName>
        <fullName evidence="16">7,8-dihydro-8-oxoguanine-triphosphatase</fullName>
    </alternativeName>
    <alternativeName>
        <fullName evidence="15">Mutator protein MutT</fullName>
    </alternativeName>
    <alternativeName>
        <fullName evidence="14">dGTP pyrophosphohydrolase</fullName>
    </alternativeName>
</protein>
<reference evidence="20 21" key="1">
    <citation type="submission" date="2015-10" db="EMBL/GenBank/DDBJ databases">
        <title>Genome sequencing and analysis of members of genus Stenotrophomonas.</title>
        <authorList>
            <person name="Patil P.P."/>
            <person name="Midha S."/>
            <person name="Patil P.B."/>
        </authorList>
    </citation>
    <scope>NUCLEOTIDE SEQUENCE [LARGE SCALE GENOMIC DNA]</scope>
    <source>
        <strain evidence="20 21">JCM 9942</strain>
    </source>
</reference>
<keyword evidence="8 18" id="KW-0460">Magnesium</keyword>
<dbReference type="PROSITE" id="PS00893">
    <property type="entry name" value="NUDIX_BOX"/>
    <property type="match status" value="1"/>
</dbReference>
<dbReference type="SUPFAM" id="SSF55811">
    <property type="entry name" value="Nudix"/>
    <property type="match status" value="1"/>
</dbReference>
<dbReference type="GO" id="GO:0008413">
    <property type="term" value="F:8-oxo-7,8-dihydroguanosine triphosphate pyrophosphatase activity"/>
    <property type="evidence" value="ECO:0007669"/>
    <property type="project" value="InterPro"/>
</dbReference>
<feature type="binding site" evidence="18">
    <location>
        <position position="41"/>
    </location>
    <ligand>
        <name>Mg(2+)</name>
        <dbReference type="ChEBI" id="CHEBI:18420"/>
    </ligand>
</feature>
<comment type="caution">
    <text evidence="20">The sequence shown here is derived from an EMBL/GenBank/DDBJ whole genome shotgun (WGS) entry which is preliminary data.</text>
</comment>
<dbReference type="GO" id="GO:0009228">
    <property type="term" value="P:thiamine biosynthetic process"/>
    <property type="evidence" value="ECO:0007669"/>
    <property type="project" value="UniProtKB-KW"/>
</dbReference>
<dbReference type="EMBL" id="LLXS01000021">
    <property type="protein sequence ID" value="KRG41999.1"/>
    <property type="molecule type" value="Genomic_DNA"/>
</dbReference>
<proteinExistence type="inferred from homology"/>
<dbReference type="InterPro" id="IPR020084">
    <property type="entry name" value="NUDIX_hydrolase_CS"/>
</dbReference>
<evidence type="ECO:0000256" key="9">
    <source>
        <dbReference type="ARBA" id="ARBA00023204"/>
    </source>
</evidence>
<evidence type="ECO:0000256" key="4">
    <source>
        <dbReference type="ARBA" id="ARBA00022705"/>
    </source>
</evidence>
<evidence type="ECO:0000256" key="6">
    <source>
        <dbReference type="ARBA" id="ARBA00022763"/>
    </source>
</evidence>
<gene>
    <name evidence="20" type="ORF">ARC78_09970</name>
</gene>
<keyword evidence="7" id="KW-0378">Hydrolase</keyword>
<dbReference type="InterPro" id="IPR000086">
    <property type="entry name" value="NUDIX_hydrolase_dom"/>
</dbReference>
<keyword evidence="5 18" id="KW-0479">Metal-binding</keyword>
<feature type="binding site" evidence="17">
    <location>
        <position position="27"/>
    </location>
    <ligand>
        <name>8-oxo-dGTP</name>
        <dbReference type="ChEBI" id="CHEBI:77896"/>
    </ligand>
</feature>
<evidence type="ECO:0000313" key="20">
    <source>
        <dbReference type="EMBL" id="KRG41999.1"/>
    </source>
</evidence>
<sequence>MTSPLRSIHVVAAVITDARGRILLNRRSGDSDMAGLWEFPGGKREPGETSEQALARELHEELGIEAEIGEWVMDVPQLYPDKRLRLEVRRVRHWKGVARGREGQAITWVTPDKLSRYSMPPADLPVVAALRQPDCYLVTPEPADDAEAWLGGLEDALDSGIRRVQLRTPACAQRTALARQAVARFGRDADFLLNRDIELARALEIGVHLGAEQLLQLDTRPLPPHLLVGASCHDLPQLRAAQALGCDFAVLGPVQVTASHPQAAGIGWEQFEYLREQVSLPIYAIGGLTAEDIGRARRAGAQGIAAIRGLWPRPVTG</sequence>
<dbReference type="GO" id="GO:0044716">
    <property type="term" value="F:8-oxo-GDP phosphatase activity"/>
    <property type="evidence" value="ECO:0007669"/>
    <property type="project" value="TreeGrafter"/>
</dbReference>
<dbReference type="GO" id="GO:0046872">
    <property type="term" value="F:metal ion binding"/>
    <property type="evidence" value="ECO:0007669"/>
    <property type="project" value="UniProtKB-KW"/>
</dbReference>
<dbReference type="InterPro" id="IPR022998">
    <property type="entry name" value="ThiamineP_synth_TenI"/>
</dbReference>
<evidence type="ECO:0000313" key="21">
    <source>
        <dbReference type="Proteomes" id="UP000050836"/>
    </source>
</evidence>
<comment type="similarity">
    <text evidence="2">Belongs to the Nudix hydrolase family.</text>
</comment>
<dbReference type="InterPro" id="IPR029119">
    <property type="entry name" value="MutY_C"/>
</dbReference>
<feature type="binding site" evidence="18">
    <location>
        <position position="61"/>
    </location>
    <ligand>
        <name>Mg(2+)</name>
        <dbReference type="ChEBI" id="CHEBI:18420"/>
    </ligand>
</feature>
<keyword evidence="9" id="KW-0234">DNA repair</keyword>
<evidence type="ECO:0000256" key="16">
    <source>
        <dbReference type="ARBA" id="ARBA00042798"/>
    </source>
</evidence>
<dbReference type="OrthoDB" id="9810648at2"/>
<dbReference type="SUPFAM" id="SSF51391">
    <property type="entry name" value="Thiamin phosphate synthase"/>
    <property type="match status" value="1"/>
</dbReference>
<feature type="domain" description="Nudix hydrolase" evidence="19">
    <location>
        <begin position="5"/>
        <end position="132"/>
    </location>
</feature>
<feature type="binding site" evidence="17">
    <location>
        <begin position="38"/>
        <end position="41"/>
    </location>
    <ligand>
        <name>8-oxo-dGTP</name>
        <dbReference type="ChEBI" id="CHEBI:77896"/>
    </ligand>
</feature>
<evidence type="ECO:0000256" key="12">
    <source>
        <dbReference type="ARBA" id="ARBA00038905"/>
    </source>
</evidence>
<dbReference type="NCBIfam" id="TIGR00586">
    <property type="entry name" value="mutt"/>
    <property type="match status" value="1"/>
</dbReference>
<dbReference type="InterPro" id="IPR047127">
    <property type="entry name" value="MutT-like"/>
</dbReference>
<organism evidence="20 21">
    <name type="scientific">Stenotrophomonas pictorum JCM 9942</name>
    <dbReference type="NCBI Taxonomy" id="1236960"/>
    <lineage>
        <taxon>Bacteria</taxon>
        <taxon>Pseudomonadati</taxon>
        <taxon>Pseudomonadota</taxon>
        <taxon>Gammaproteobacteria</taxon>
        <taxon>Lysobacterales</taxon>
        <taxon>Lysobacteraceae</taxon>
        <taxon>Stenotrophomonas</taxon>
    </lineage>
</organism>
<comment type="catalytic activity">
    <reaction evidence="11">
        <text>8-oxo-GTP + H2O = 8-oxo-GMP + diphosphate + H(+)</text>
        <dbReference type="Rhea" id="RHEA:67616"/>
        <dbReference type="ChEBI" id="CHEBI:15377"/>
        <dbReference type="ChEBI" id="CHEBI:15378"/>
        <dbReference type="ChEBI" id="CHEBI:33019"/>
        <dbReference type="ChEBI" id="CHEBI:143553"/>
        <dbReference type="ChEBI" id="CHEBI:145694"/>
    </reaction>
</comment>